<feature type="region of interest" description="Disordered" evidence="1">
    <location>
        <begin position="1"/>
        <end position="60"/>
    </location>
</feature>
<sequence>MRVGELGQDKPRFEKLSGRVLGGVKMRGSEQAMGGERETERERPFESLDDEPTYTRSHDTAPFASSKRFASISQNVPKGCSRWSVSPSDGWVRKSFWGGGTGSSQARLTHLRSWERPVTKGAFFTHVNRRLLRSARDTCSSLLCHLSPVLPSPPIFVVVF</sequence>
<organism evidence="2 3">
    <name type="scientific">Pteropus alecto</name>
    <name type="common">Black flying fox</name>
    <dbReference type="NCBI Taxonomy" id="9402"/>
    <lineage>
        <taxon>Eukaryota</taxon>
        <taxon>Metazoa</taxon>
        <taxon>Chordata</taxon>
        <taxon>Craniata</taxon>
        <taxon>Vertebrata</taxon>
        <taxon>Euteleostomi</taxon>
        <taxon>Mammalia</taxon>
        <taxon>Eutheria</taxon>
        <taxon>Laurasiatheria</taxon>
        <taxon>Chiroptera</taxon>
        <taxon>Yinpterochiroptera</taxon>
        <taxon>Pteropodoidea</taxon>
        <taxon>Pteropodidae</taxon>
        <taxon>Pteropodinae</taxon>
        <taxon>Pteropus</taxon>
    </lineage>
</organism>
<dbReference type="EMBL" id="KB030537">
    <property type="protein sequence ID" value="ELK15355.1"/>
    <property type="molecule type" value="Genomic_DNA"/>
</dbReference>
<dbReference type="Proteomes" id="UP000010552">
    <property type="component" value="Unassembled WGS sequence"/>
</dbReference>
<dbReference type="InParanoid" id="L5KVZ2"/>
<evidence type="ECO:0000313" key="2">
    <source>
        <dbReference type="EMBL" id="ELK15355.1"/>
    </source>
</evidence>
<gene>
    <name evidence="2" type="ORF">PAL_GLEAN10010975</name>
</gene>
<dbReference type="AlphaFoldDB" id="L5KVZ2"/>
<accession>L5KVZ2</accession>
<reference evidence="3" key="1">
    <citation type="journal article" date="2013" name="Science">
        <title>Comparative analysis of bat genomes provides insight into the evolution of flight and immunity.</title>
        <authorList>
            <person name="Zhang G."/>
            <person name="Cowled C."/>
            <person name="Shi Z."/>
            <person name="Huang Z."/>
            <person name="Bishop-Lilly K.A."/>
            <person name="Fang X."/>
            <person name="Wynne J.W."/>
            <person name="Xiong Z."/>
            <person name="Baker M.L."/>
            <person name="Zhao W."/>
            <person name="Tachedjian M."/>
            <person name="Zhu Y."/>
            <person name="Zhou P."/>
            <person name="Jiang X."/>
            <person name="Ng J."/>
            <person name="Yang L."/>
            <person name="Wu L."/>
            <person name="Xiao J."/>
            <person name="Feng Y."/>
            <person name="Chen Y."/>
            <person name="Sun X."/>
            <person name="Zhang Y."/>
            <person name="Marsh G.A."/>
            <person name="Crameri G."/>
            <person name="Broder C.C."/>
            <person name="Frey K.G."/>
            <person name="Wang L.F."/>
            <person name="Wang J."/>
        </authorList>
    </citation>
    <scope>NUCLEOTIDE SEQUENCE [LARGE SCALE GENOMIC DNA]</scope>
</reference>
<name>L5KVZ2_PTEAL</name>
<evidence type="ECO:0000313" key="3">
    <source>
        <dbReference type="Proteomes" id="UP000010552"/>
    </source>
</evidence>
<feature type="compositionally biased region" description="Basic and acidic residues" evidence="1">
    <location>
        <begin position="7"/>
        <end position="17"/>
    </location>
</feature>
<evidence type="ECO:0000256" key="1">
    <source>
        <dbReference type="SAM" id="MobiDB-lite"/>
    </source>
</evidence>
<keyword evidence="3" id="KW-1185">Reference proteome</keyword>
<protein>
    <submittedName>
        <fullName evidence="2">Uncharacterized protein</fullName>
    </submittedName>
</protein>
<proteinExistence type="predicted"/>
<feature type="compositionally biased region" description="Basic and acidic residues" evidence="1">
    <location>
        <begin position="35"/>
        <end position="46"/>
    </location>
</feature>